<dbReference type="SUPFAM" id="SSF52540">
    <property type="entry name" value="P-loop containing nucleoside triphosphate hydrolases"/>
    <property type="match status" value="1"/>
</dbReference>
<dbReference type="Pfam" id="PF02367">
    <property type="entry name" value="TsaE"/>
    <property type="match status" value="1"/>
</dbReference>
<dbReference type="Proteomes" id="UP000469424">
    <property type="component" value="Unassembled WGS sequence"/>
</dbReference>
<dbReference type="EMBL" id="VUNA01000006">
    <property type="protein sequence ID" value="MST70577.1"/>
    <property type="molecule type" value="Genomic_DNA"/>
</dbReference>
<keyword evidence="4" id="KW-0963">Cytoplasm</keyword>
<keyword evidence="12" id="KW-1185">Reference proteome</keyword>
<dbReference type="InterPro" id="IPR027417">
    <property type="entry name" value="P-loop_NTPase"/>
</dbReference>
<keyword evidence="5" id="KW-0819">tRNA processing</keyword>
<dbReference type="NCBIfam" id="TIGR00150">
    <property type="entry name" value="T6A_YjeE"/>
    <property type="match status" value="1"/>
</dbReference>
<keyword evidence="11" id="KW-0808">Transferase</keyword>
<dbReference type="PANTHER" id="PTHR33540:SF2">
    <property type="entry name" value="TRNA THREONYLCARBAMOYLADENOSINE BIOSYNTHESIS PROTEIN TSAE"/>
    <property type="match status" value="1"/>
</dbReference>
<name>A0A6N7X4K9_9FIRM</name>
<evidence type="ECO:0000256" key="7">
    <source>
        <dbReference type="ARBA" id="ARBA00022741"/>
    </source>
</evidence>
<dbReference type="GO" id="GO:0005524">
    <property type="term" value="F:ATP binding"/>
    <property type="evidence" value="ECO:0007669"/>
    <property type="project" value="UniProtKB-KW"/>
</dbReference>
<dbReference type="Gene3D" id="3.40.50.300">
    <property type="entry name" value="P-loop containing nucleotide triphosphate hydrolases"/>
    <property type="match status" value="1"/>
</dbReference>
<proteinExistence type="inferred from homology"/>
<dbReference type="RefSeq" id="WP_154554143.1">
    <property type="nucleotide sequence ID" value="NZ_JBJESO010000029.1"/>
</dbReference>
<keyword evidence="8" id="KW-0067">ATP-binding</keyword>
<evidence type="ECO:0000256" key="2">
    <source>
        <dbReference type="ARBA" id="ARBA00007599"/>
    </source>
</evidence>
<dbReference type="GO" id="GO:0002949">
    <property type="term" value="P:tRNA threonylcarbamoyladenosine modification"/>
    <property type="evidence" value="ECO:0007669"/>
    <property type="project" value="InterPro"/>
</dbReference>
<keyword evidence="6" id="KW-0479">Metal-binding</keyword>
<evidence type="ECO:0000256" key="9">
    <source>
        <dbReference type="ARBA" id="ARBA00022842"/>
    </source>
</evidence>
<dbReference type="GO" id="GO:0016740">
    <property type="term" value="F:transferase activity"/>
    <property type="evidence" value="ECO:0007669"/>
    <property type="project" value="UniProtKB-KW"/>
</dbReference>
<comment type="subcellular location">
    <subcellularLocation>
        <location evidence="1">Cytoplasm</location>
    </subcellularLocation>
</comment>
<protein>
    <recommendedName>
        <fullName evidence="3">tRNA threonylcarbamoyladenosine biosynthesis protein TsaE</fullName>
    </recommendedName>
    <alternativeName>
        <fullName evidence="10">t(6)A37 threonylcarbamoyladenosine biosynthesis protein TsaE</fullName>
    </alternativeName>
</protein>
<evidence type="ECO:0000256" key="8">
    <source>
        <dbReference type="ARBA" id="ARBA00022840"/>
    </source>
</evidence>
<accession>A0A6N7X4K9</accession>
<evidence type="ECO:0000256" key="10">
    <source>
        <dbReference type="ARBA" id="ARBA00032441"/>
    </source>
</evidence>
<dbReference type="InterPro" id="IPR003442">
    <property type="entry name" value="T6A_TsaE"/>
</dbReference>
<comment type="caution">
    <text evidence="11">The sequence shown here is derived from an EMBL/GenBank/DDBJ whole genome shotgun (WGS) entry which is preliminary data.</text>
</comment>
<evidence type="ECO:0000256" key="6">
    <source>
        <dbReference type="ARBA" id="ARBA00022723"/>
    </source>
</evidence>
<evidence type="ECO:0000313" key="12">
    <source>
        <dbReference type="Proteomes" id="UP000469424"/>
    </source>
</evidence>
<evidence type="ECO:0000256" key="4">
    <source>
        <dbReference type="ARBA" id="ARBA00022490"/>
    </source>
</evidence>
<comment type="similarity">
    <text evidence="2">Belongs to the TsaE family.</text>
</comment>
<evidence type="ECO:0000256" key="1">
    <source>
        <dbReference type="ARBA" id="ARBA00004496"/>
    </source>
</evidence>
<keyword evidence="9" id="KW-0460">Magnesium</keyword>
<reference evidence="11 12" key="1">
    <citation type="submission" date="2019-08" db="EMBL/GenBank/DDBJ databases">
        <title>In-depth cultivation of the pig gut microbiome towards novel bacterial diversity and tailored functional studies.</title>
        <authorList>
            <person name="Wylensek D."/>
            <person name="Hitch T.C.A."/>
            <person name="Clavel T."/>
        </authorList>
    </citation>
    <scope>NUCLEOTIDE SEQUENCE [LARGE SCALE GENOMIC DNA]</scope>
    <source>
        <strain evidence="11 12">WCA-MUC-591-APC-4B</strain>
    </source>
</reference>
<gene>
    <name evidence="11" type="primary">tsaE</name>
    <name evidence="11" type="ORF">FYJ65_04345</name>
</gene>
<dbReference type="GO" id="GO:0005737">
    <property type="term" value="C:cytoplasm"/>
    <property type="evidence" value="ECO:0007669"/>
    <property type="project" value="UniProtKB-SubCell"/>
</dbReference>
<evidence type="ECO:0000313" key="11">
    <source>
        <dbReference type="EMBL" id="MST70577.1"/>
    </source>
</evidence>
<sequence length="152" mass="17446">MREEIRKKLEEKNNFNWTVHNELETRDFGLELSSYLKPGDVLALEGDLGTGKTTLTKYIAEGLGIHENISSPTFNIVKEHRSGRIPLFHFDAYRLGSGDELLDIGAEDYFYGDGISIVEWSDIVEDILPEDSLLIRIRYGEKEGERIYQCIF</sequence>
<evidence type="ECO:0000256" key="3">
    <source>
        <dbReference type="ARBA" id="ARBA00019010"/>
    </source>
</evidence>
<keyword evidence="7" id="KW-0547">Nucleotide-binding</keyword>
<dbReference type="PANTHER" id="PTHR33540">
    <property type="entry name" value="TRNA THREONYLCARBAMOYLADENOSINE BIOSYNTHESIS PROTEIN TSAE"/>
    <property type="match status" value="1"/>
</dbReference>
<dbReference type="GO" id="GO:0046872">
    <property type="term" value="F:metal ion binding"/>
    <property type="evidence" value="ECO:0007669"/>
    <property type="project" value="UniProtKB-KW"/>
</dbReference>
<organism evidence="11 12">
    <name type="scientific">Mogibacterium kristiansenii</name>
    <dbReference type="NCBI Taxonomy" id="2606708"/>
    <lineage>
        <taxon>Bacteria</taxon>
        <taxon>Bacillati</taxon>
        <taxon>Bacillota</taxon>
        <taxon>Clostridia</taxon>
        <taxon>Peptostreptococcales</taxon>
        <taxon>Anaerovoracaceae</taxon>
        <taxon>Mogibacterium</taxon>
    </lineage>
</organism>
<dbReference type="AlphaFoldDB" id="A0A6N7X4K9"/>
<evidence type="ECO:0000256" key="5">
    <source>
        <dbReference type="ARBA" id="ARBA00022694"/>
    </source>
</evidence>